<accession>A0A453B797</accession>
<dbReference type="InterPro" id="IPR011989">
    <property type="entry name" value="ARM-like"/>
</dbReference>
<reference evidence="2" key="3">
    <citation type="journal article" date="2017" name="Nature">
        <title>Genome sequence of the progenitor of the wheat D genome Aegilops tauschii.</title>
        <authorList>
            <person name="Luo M.C."/>
            <person name="Gu Y.Q."/>
            <person name="Puiu D."/>
            <person name="Wang H."/>
            <person name="Twardziok S.O."/>
            <person name="Deal K.R."/>
            <person name="Huo N."/>
            <person name="Zhu T."/>
            <person name="Wang L."/>
            <person name="Wang Y."/>
            <person name="McGuire P.E."/>
            <person name="Liu S."/>
            <person name="Long H."/>
            <person name="Ramasamy R.K."/>
            <person name="Rodriguez J.C."/>
            <person name="Van S.L."/>
            <person name="Yuan L."/>
            <person name="Wang Z."/>
            <person name="Xia Z."/>
            <person name="Xiao L."/>
            <person name="Anderson O.D."/>
            <person name="Ouyang S."/>
            <person name="Liang Y."/>
            <person name="Zimin A.V."/>
            <person name="Pertea G."/>
            <person name="Qi P."/>
            <person name="Bennetzen J.L."/>
            <person name="Dai X."/>
            <person name="Dawson M.W."/>
            <person name="Muller H.G."/>
            <person name="Kugler K."/>
            <person name="Rivarola-Duarte L."/>
            <person name="Spannagl M."/>
            <person name="Mayer K.F.X."/>
            <person name="Lu F.H."/>
            <person name="Bevan M.W."/>
            <person name="Leroy P."/>
            <person name="Li P."/>
            <person name="You F.M."/>
            <person name="Sun Q."/>
            <person name="Liu Z."/>
            <person name="Lyons E."/>
            <person name="Wicker T."/>
            <person name="Salzberg S.L."/>
            <person name="Devos K.M."/>
            <person name="Dvorak J."/>
        </authorList>
    </citation>
    <scope>NUCLEOTIDE SEQUENCE [LARGE SCALE GENOMIC DNA]</scope>
    <source>
        <strain evidence="2">cv. AL8/78</strain>
    </source>
</reference>
<sequence length="52" mass="6086">SFHVFKLFAANKNKPAEVVNILVTNRSKLLRFFAGFKTDKERMSSLRQTRSR</sequence>
<dbReference type="Gene3D" id="1.25.10.10">
    <property type="entry name" value="Leucine-rich Repeat Variant"/>
    <property type="match status" value="1"/>
</dbReference>
<organism evidence="2 3">
    <name type="scientific">Aegilops tauschii subsp. strangulata</name>
    <name type="common">Goatgrass</name>
    <dbReference type="NCBI Taxonomy" id="200361"/>
    <lineage>
        <taxon>Eukaryota</taxon>
        <taxon>Viridiplantae</taxon>
        <taxon>Streptophyta</taxon>
        <taxon>Embryophyta</taxon>
        <taxon>Tracheophyta</taxon>
        <taxon>Spermatophyta</taxon>
        <taxon>Magnoliopsida</taxon>
        <taxon>Liliopsida</taxon>
        <taxon>Poales</taxon>
        <taxon>Poaceae</taxon>
        <taxon>BOP clade</taxon>
        <taxon>Pooideae</taxon>
        <taxon>Triticodae</taxon>
        <taxon>Triticeae</taxon>
        <taxon>Triticinae</taxon>
        <taxon>Aegilops</taxon>
    </lineage>
</organism>
<evidence type="ECO:0000313" key="2">
    <source>
        <dbReference type="EnsemblPlants" id="AET2Gv20392900.1"/>
    </source>
</evidence>
<dbReference type="GO" id="GO:0043539">
    <property type="term" value="F:protein serine/threonine kinase activator activity"/>
    <property type="evidence" value="ECO:0007669"/>
    <property type="project" value="TreeGrafter"/>
</dbReference>
<reference evidence="2" key="4">
    <citation type="submission" date="2019-03" db="UniProtKB">
        <authorList>
            <consortium name="EnsemblPlants"/>
        </authorList>
    </citation>
    <scope>IDENTIFICATION</scope>
</reference>
<dbReference type="Pfam" id="PF08569">
    <property type="entry name" value="Mo25"/>
    <property type="match status" value="1"/>
</dbReference>
<keyword evidence="3" id="KW-1185">Reference proteome</keyword>
<reference evidence="3" key="2">
    <citation type="journal article" date="2017" name="Nat. Plants">
        <title>The Aegilops tauschii genome reveals multiple impacts of transposons.</title>
        <authorList>
            <person name="Zhao G."/>
            <person name="Zou C."/>
            <person name="Li K."/>
            <person name="Wang K."/>
            <person name="Li T."/>
            <person name="Gao L."/>
            <person name="Zhang X."/>
            <person name="Wang H."/>
            <person name="Yang Z."/>
            <person name="Liu X."/>
            <person name="Jiang W."/>
            <person name="Mao L."/>
            <person name="Kong X."/>
            <person name="Jiao Y."/>
            <person name="Jia J."/>
        </authorList>
    </citation>
    <scope>NUCLEOTIDE SEQUENCE [LARGE SCALE GENOMIC DNA]</scope>
    <source>
        <strain evidence="3">cv. AL8/78</strain>
    </source>
</reference>
<dbReference type="AlphaFoldDB" id="A0A453B797"/>
<evidence type="ECO:0000256" key="1">
    <source>
        <dbReference type="ARBA" id="ARBA00011012"/>
    </source>
</evidence>
<dbReference type="PANTHER" id="PTHR10182:SF12">
    <property type="entry name" value="OS07G0585100 PROTEIN"/>
    <property type="match status" value="1"/>
</dbReference>
<dbReference type="InterPro" id="IPR016024">
    <property type="entry name" value="ARM-type_fold"/>
</dbReference>
<comment type="similarity">
    <text evidence="1">Belongs to the Mo25 family.</text>
</comment>
<protein>
    <submittedName>
        <fullName evidence="2">Uncharacterized protein</fullName>
    </submittedName>
</protein>
<dbReference type="InterPro" id="IPR013878">
    <property type="entry name" value="Mo25"/>
</dbReference>
<dbReference type="SUPFAM" id="SSF48371">
    <property type="entry name" value="ARM repeat"/>
    <property type="match status" value="1"/>
</dbReference>
<dbReference type="Gramene" id="AET2Gv20392900.1">
    <property type="protein sequence ID" value="AET2Gv20392900.1"/>
    <property type="gene ID" value="AET2Gv20392900"/>
</dbReference>
<evidence type="ECO:0000313" key="3">
    <source>
        <dbReference type="Proteomes" id="UP000015105"/>
    </source>
</evidence>
<reference evidence="2" key="5">
    <citation type="journal article" date="2021" name="G3 (Bethesda)">
        <title>Aegilops tauschii genome assembly Aet v5.0 features greater sequence contiguity and improved annotation.</title>
        <authorList>
            <person name="Wang L."/>
            <person name="Zhu T."/>
            <person name="Rodriguez J.C."/>
            <person name="Deal K.R."/>
            <person name="Dubcovsky J."/>
            <person name="McGuire P.E."/>
            <person name="Lux T."/>
            <person name="Spannagl M."/>
            <person name="Mayer K.F.X."/>
            <person name="Baldrich P."/>
            <person name="Meyers B.C."/>
            <person name="Huo N."/>
            <person name="Gu Y.Q."/>
            <person name="Zhou H."/>
            <person name="Devos K.M."/>
            <person name="Bennetzen J.L."/>
            <person name="Unver T."/>
            <person name="Budak H."/>
            <person name="Gulick P.J."/>
            <person name="Galiba G."/>
            <person name="Kalapos B."/>
            <person name="Nelson D.R."/>
            <person name="Li P."/>
            <person name="You F.M."/>
            <person name="Luo M.C."/>
            <person name="Dvorak J."/>
        </authorList>
    </citation>
    <scope>NUCLEOTIDE SEQUENCE [LARGE SCALE GENOMIC DNA]</scope>
    <source>
        <strain evidence="2">cv. AL8/78</strain>
    </source>
</reference>
<proteinExistence type="inferred from homology"/>
<dbReference type="EnsemblPlants" id="AET2Gv20392900.1">
    <property type="protein sequence ID" value="AET2Gv20392900.1"/>
    <property type="gene ID" value="AET2Gv20392900"/>
</dbReference>
<name>A0A453B797_AEGTS</name>
<dbReference type="PANTHER" id="PTHR10182">
    <property type="entry name" value="CALCIUM-BINDING PROTEIN 39-RELATED"/>
    <property type="match status" value="1"/>
</dbReference>
<dbReference type="Proteomes" id="UP000015105">
    <property type="component" value="Chromosome 2D"/>
</dbReference>
<reference evidence="3" key="1">
    <citation type="journal article" date="2014" name="Science">
        <title>Ancient hybridizations among the ancestral genomes of bread wheat.</title>
        <authorList>
            <consortium name="International Wheat Genome Sequencing Consortium,"/>
            <person name="Marcussen T."/>
            <person name="Sandve S.R."/>
            <person name="Heier L."/>
            <person name="Spannagl M."/>
            <person name="Pfeifer M."/>
            <person name="Jakobsen K.S."/>
            <person name="Wulff B.B."/>
            <person name="Steuernagel B."/>
            <person name="Mayer K.F."/>
            <person name="Olsen O.A."/>
        </authorList>
    </citation>
    <scope>NUCLEOTIDE SEQUENCE [LARGE SCALE GENOMIC DNA]</scope>
    <source>
        <strain evidence="3">cv. AL8/78</strain>
    </source>
</reference>
<dbReference type="GO" id="GO:0035556">
    <property type="term" value="P:intracellular signal transduction"/>
    <property type="evidence" value="ECO:0007669"/>
    <property type="project" value="TreeGrafter"/>
</dbReference>